<evidence type="ECO:0000313" key="6">
    <source>
        <dbReference type="Proteomes" id="UP000070501"/>
    </source>
</evidence>
<comment type="similarity">
    <text evidence="1 3">Belongs to the type-B carboxylesterase/lipase family.</text>
</comment>
<dbReference type="PANTHER" id="PTHR11559">
    <property type="entry name" value="CARBOXYLESTERASE"/>
    <property type="match status" value="1"/>
</dbReference>
<dbReference type="ESTHER" id="9pezi-a0a136ilh4">
    <property type="family name" value="Fungal_carboxylesterase_lipase"/>
</dbReference>
<dbReference type="PROSITE" id="PS00122">
    <property type="entry name" value="CARBOXYLESTERASE_B_1"/>
    <property type="match status" value="1"/>
</dbReference>
<dbReference type="InterPro" id="IPR019826">
    <property type="entry name" value="Carboxylesterase_B_AS"/>
</dbReference>
<evidence type="ECO:0000256" key="1">
    <source>
        <dbReference type="ARBA" id="ARBA00005964"/>
    </source>
</evidence>
<dbReference type="InterPro" id="IPR050309">
    <property type="entry name" value="Type-B_Carboxylest/Lipase"/>
</dbReference>
<evidence type="ECO:0000256" key="3">
    <source>
        <dbReference type="RuleBase" id="RU361235"/>
    </source>
</evidence>
<dbReference type="Proteomes" id="UP000070501">
    <property type="component" value="Unassembled WGS sequence"/>
</dbReference>
<dbReference type="STRING" id="196109.A0A136ILH4"/>
<keyword evidence="2 3" id="KW-0378">Hydrolase</keyword>
<dbReference type="InterPro" id="IPR002018">
    <property type="entry name" value="CarbesteraseB"/>
</dbReference>
<dbReference type="InParanoid" id="A0A136ILH4"/>
<dbReference type="EC" id="3.1.1.-" evidence="3"/>
<organism evidence="5 6">
    <name type="scientific">Microdochium bolleyi</name>
    <dbReference type="NCBI Taxonomy" id="196109"/>
    <lineage>
        <taxon>Eukaryota</taxon>
        <taxon>Fungi</taxon>
        <taxon>Dikarya</taxon>
        <taxon>Ascomycota</taxon>
        <taxon>Pezizomycotina</taxon>
        <taxon>Sordariomycetes</taxon>
        <taxon>Xylariomycetidae</taxon>
        <taxon>Xylariales</taxon>
        <taxon>Microdochiaceae</taxon>
        <taxon>Microdochium</taxon>
    </lineage>
</organism>
<evidence type="ECO:0000259" key="4">
    <source>
        <dbReference type="Pfam" id="PF00135"/>
    </source>
</evidence>
<dbReference type="SUPFAM" id="SSF53474">
    <property type="entry name" value="alpha/beta-Hydrolases"/>
    <property type="match status" value="1"/>
</dbReference>
<dbReference type="AlphaFoldDB" id="A0A136ILH4"/>
<accession>A0A136ILH4</accession>
<protein>
    <recommendedName>
        <fullName evidence="3">Carboxylic ester hydrolase</fullName>
        <ecNumber evidence="3">3.1.1.-</ecNumber>
    </recommendedName>
</protein>
<keyword evidence="6" id="KW-1185">Reference proteome</keyword>
<sequence>MAATLEHQSLGCTVQGVHDQNTGVVQFRGIPYGNVSRRFGPARPATPSSGVLDCTEFGPRCPQAHVDVGHLLRIPQHHVLPPEAEDEFACLNLDVCVSEAHVSLDRTGRKLPVLIWIHGGSQAMTFGSAASKLCDMSKIVSDSARLGEPIITVAVQYRLNVFAHGDGKGLRNLALLDQALAIEWVNTHIGGFGGDPENITIAGESAGAVYSHAHLVAGAHSGIRQSILMSGSLYLSPPQPRSVITALRQRVADELGKAGSELTLESAPAEHVVEALTRANIPSWFLEEDTTLDGWRDRRLGQRLLVSDVQFESVIWRHGMWSASAASIICAFDLVQPEHHREQLKKLYGIHPDRPSSCKIGALDFMNDYKFVLPAEILVGRYECAGSTPALRCLIDEPNPWQPSHGAHHAVDLLLLFGGLEDVESYAPGATRAGEKLREHFIRFVNGSDPWKRGQVAAFGPYGMYQELDGDGEEMHMRRRMRNLDLLREIEAVVLDRVFLELARGRISLLN</sequence>
<dbReference type="GO" id="GO:0016787">
    <property type="term" value="F:hydrolase activity"/>
    <property type="evidence" value="ECO:0007669"/>
    <property type="project" value="UniProtKB-KW"/>
</dbReference>
<name>A0A136ILH4_9PEZI</name>
<evidence type="ECO:0000256" key="2">
    <source>
        <dbReference type="ARBA" id="ARBA00022801"/>
    </source>
</evidence>
<dbReference type="EMBL" id="KQ964276">
    <property type="protein sequence ID" value="KXJ85704.1"/>
    <property type="molecule type" value="Genomic_DNA"/>
</dbReference>
<evidence type="ECO:0000313" key="5">
    <source>
        <dbReference type="EMBL" id="KXJ85704.1"/>
    </source>
</evidence>
<dbReference type="OrthoDB" id="3200163at2759"/>
<gene>
    <name evidence="5" type="ORF">Micbo1qcDRAFT_237359</name>
</gene>
<feature type="domain" description="Carboxylesterase type B" evidence="4">
    <location>
        <begin position="16"/>
        <end position="256"/>
    </location>
</feature>
<reference evidence="6" key="1">
    <citation type="submission" date="2016-02" db="EMBL/GenBank/DDBJ databases">
        <title>Draft genome sequence of Microdochium bolleyi, a fungal endophyte of beachgrass.</title>
        <authorList>
            <consortium name="DOE Joint Genome Institute"/>
            <person name="David A.S."/>
            <person name="May G."/>
            <person name="Haridas S."/>
            <person name="Lim J."/>
            <person name="Wang M."/>
            <person name="Labutti K."/>
            <person name="Lipzen A."/>
            <person name="Barry K."/>
            <person name="Grigoriev I.V."/>
        </authorList>
    </citation>
    <scope>NUCLEOTIDE SEQUENCE [LARGE SCALE GENOMIC DNA]</scope>
    <source>
        <strain evidence="6">J235TASD1</strain>
    </source>
</reference>
<proteinExistence type="inferred from homology"/>
<dbReference type="Gene3D" id="3.40.50.1820">
    <property type="entry name" value="alpha/beta hydrolase"/>
    <property type="match status" value="1"/>
</dbReference>
<dbReference type="Pfam" id="PF00135">
    <property type="entry name" value="COesterase"/>
    <property type="match status" value="1"/>
</dbReference>
<dbReference type="InterPro" id="IPR029058">
    <property type="entry name" value="AB_hydrolase_fold"/>
</dbReference>